<organism evidence="2 3">
    <name type="scientific">Kineococcus xinjiangensis</name>
    <dbReference type="NCBI Taxonomy" id="512762"/>
    <lineage>
        <taxon>Bacteria</taxon>
        <taxon>Bacillati</taxon>
        <taxon>Actinomycetota</taxon>
        <taxon>Actinomycetes</taxon>
        <taxon>Kineosporiales</taxon>
        <taxon>Kineosporiaceae</taxon>
        <taxon>Kineococcus</taxon>
    </lineage>
</organism>
<name>A0A2S6IFA0_9ACTN</name>
<proteinExistence type="predicted"/>
<accession>A0A2S6IFA0</accession>
<protein>
    <submittedName>
        <fullName evidence="2">Putative membrane protein</fullName>
    </submittedName>
</protein>
<evidence type="ECO:0000313" key="3">
    <source>
        <dbReference type="Proteomes" id="UP000239485"/>
    </source>
</evidence>
<feature type="transmembrane region" description="Helical" evidence="1">
    <location>
        <begin position="12"/>
        <end position="37"/>
    </location>
</feature>
<sequence length="447" mass="48414">MRQRKGSGAERSGAAVWVWPAGAGALALVAALVLAQIRPEAQTLLSRLAWPGGTDSATTMLQAIAAASISTITLTFSLTVVALQLASQQFSPRLLRDFMRDPWTKSVLAVLVATFVFSLTVLRGLRPDAPVPAAAVFTAFVLGIASMAAVLGFINHLTTLLRVDTMMLTVHNEARRAIDAFYPDYGDHRPRRPEELGVDWTAGTSVAAPGSGFVRRVDVSALVQAAEGAEAVVWIDVRPGDHVVRGTPFATVHAPHLAHGKLEELEEAIRSAVVVGYERTVEQDSAYGFRQLTDIAVKALSPGINDPVTAAHCIGHAADLLVQLEGKRLGPTLHEDSRGVGRVVVPDRDIRYYLDLVCGQIRRYGGREPTVLVALLRMLRDMATAVREDTNREEIERQVDLILAEVPDSLAAVDVQRVEDLAHRVRATLAGDVRRAYQDRAGETRSL</sequence>
<reference evidence="2 3" key="1">
    <citation type="submission" date="2018-02" db="EMBL/GenBank/DDBJ databases">
        <title>Genomic Encyclopedia of Archaeal and Bacterial Type Strains, Phase II (KMG-II): from individual species to whole genera.</title>
        <authorList>
            <person name="Goeker M."/>
        </authorList>
    </citation>
    <scope>NUCLEOTIDE SEQUENCE [LARGE SCALE GENOMIC DNA]</scope>
    <source>
        <strain evidence="2 3">DSM 22857</strain>
    </source>
</reference>
<dbReference type="AlphaFoldDB" id="A0A2S6IFA0"/>
<evidence type="ECO:0000313" key="2">
    <source>
        <dbReference type="EMBL" id="PPK92866.1"/>
    </source>
</evidence>
<keyword evidence="1" id="KW-0472">Membrane</keyword>
<feature type="transmembrane region" description="Helical" evidence="1">
    <location>
        <begin position="57"/>
        <end position="86"/>
    </location>
</feature>
<dbReference type="Proteomes" id="UP000239485">
    <property type="component" value="Unassembled WGS sequence"/>
</dbReference>
<dbReference type="Pfam" id="PF10011">
    <property type="entry name" value="DUF2254"/>
    <property type="match status" value="1"/>
</dbReference>
<gene>
    <name evidence="2" type="ORF">CLV92_11239</name>
</gene>
<dbReference type="EMBL" id="PTJD01000012">
    <property type="protein sequence ID" value="PPK92866.1"/>
    <property type="molecule type" value="Genomic_DNA"/>
</dbReference>
<dbReference type="RefSeq" id="WP_104434216.1">
    <property type="nucleotide sequence ID" value="NZ_PTJD01000012.1"/>
</dbReference>
<feature type="transmembrane region" description="Helical" evidence="1">
    <location>
        <begin position="107"/>
        <end position="125"/>
    </location>
</feature>
<feature type="transmembrane region" description="Helical" evidence="1">
    <location>
        <begin position="131"/>
        <end position="154"/>
    </location>
</feature>
<comment type="caution">
    <text evidence="2">The sequence shown here is derived from an EMBL/GenBank/DDBJ whole genome shotgun (WGS) entry which is preliminary data.</text>
</comment>
<dbReference type="InterPro" id="IPR018723">
    <property type="entry name" value="DUF2254_membrane"/>
</dbReference>
<keyword evidence="1" id="KW-1133">Transmembrane helix</keyword>
<dbReference type="OrthoDB" id="2955631at2"/>
<keyword evidence="1" id="KW-0812">Transmembrane</keyword>
<keyword evidence="3" id="KW-1185">Reference proteome</keyword>
<evidence type="ECO:0000256" key="1">
    <source>
        <dbReference type="SAM" id="Phobius"/>
    </source>
</evidence>